<dbReference type="InterPro" id="IPR004852">
    <property type="entry name" value="Di-haem_cyt_c_peroxidsae"/>
</dbReference>
<evidence type="ECO:0000256" key="7">
    <source>
        <dbReference type="PROSITE-ProRule" id="PRU00433"/>
    </source>
</evidence>
<gene>
    <name evidence="9" type="ORF">DDR33_20040</name>
</gene>
<keyword evidence="2 7" id="KW-0349">Heme</keyword>
<protein>
    <submittedName>
        <fullName evidence="9">Cytochrome C peroxidase</fullName>
    </submittedName>
</protein>
<feature type="domain" description="Cytochrome c" evidence="8">
    <location>
        <begin position="451"/>
        <end position="593"/>
    </location>
</feature>
<dbReference type="Pfam" id="PF03150">
    <property type="entry name" value="CCP_MauG"/>
    <property type="match status" value="1"/>
</dbReference>
<organism evidence="9 10">
    <name type="scientific">Pararcticibacter amylolyticus</name>
    <dbReference type="NCBI Taxonomy" id="2173175"/>
    <lineage>
        <taxon>Bacteria</taxon>
        <taxon>Pseudomonadati</taxon>
        <taxon>Bacteroidota</taxon>
        <taxon>Sphingobacteriia</taxon>
        <taxon>Sphingobacteriales</taxon>
        <taxon>Sphingobacteriaceae</taxon>
        <taxon>Pararcticibacter</taxon>
    </lineage>
</organism>
<dbReference type="GO" id="GO:0004130">
    <property type="term" value="F:cytochrome-c peroxidase activity"/>
    <property type="evidence" value="ECO:0007669"/>
    <property type="project" value="TreeGrafter"/>
</dbReference>
<keyword evidence="10" id="KW-1185">Reference proteome</keyword>
<dbReference type="GO" id="GO:0020037">
    <property type="term" value="F:heme binding"/>
    <property type="evidence" value="ECO:0007669"/>
    <property type="project" value="InterPro"/>
</dbReference>
<evidence type="ECO:0000313" key="10">
    <source>
        <dbReference type="Proteomes" id="UP000245647"/>
    </source>
</evidence>
<evidence type="ECO:0000256" key="1">
    <source>
        <dbReference type="ARBA" id="ARBA00004196"/>
    </source>
</evidence>
<keyword evidence="6 7" id="KW-0408">Iron</keyword>
<comment type="subcellular location">
    <subcellularLocation>
        <location evidence="1">Cell envelope</location>
    </subcellularLocation>
</comment>
<dbReference type="InterPro" id="IPR038352">
    <property type="entry name" value="Imelysin_sf"/>
</dbReference>
<dbReference type="PROSITE" id="PS51007">
    <property type="entry name" value="CYTC"/>
    <property type="match status" value="1"/>
</dbReference>
<dbReference type="SUPFAM" id="SSF46626">
    <property type="entry name" value="Cytochrome c"/>
    <property type="match status" value="2"/>
</dbReference>
<dbReference type="PANTHER" id="PTHR30600">
    <property type="entry name" value="CYTOCHROME C PEROXIDASE-RELATED"/>
    <property type="match status" value="1"/>
</dbReference>
<keyword evidence="9" id="KW-0575">Peroxidase</keyword>
<dbReference type="Gene3D" id="1.10.760.10">
    <property type="entry name" value="Cytochrome c-like domain"/>
    <property type="match status" value="2"/>
</dbReference>
<evidence type="ECO:0000259" key="8">
    <source>
        <dbReference type="PROSITE" id="PS51007"/>
    </source>
</evidence>
<evidence type="ECO:0000256" key="5">
    <source>
        <dbReference type="ARBA" id="ARBA00023002"/>
    </source>
</evidence>
<dbReference type="Proteomes" id="UP000245647">
    <property type="component" value="Unassembled WGS sequence"/>
</dbReference>
<dbReference type="GO" id="GO:0009055">
    <property type="term" value="F:electron transfer activity"/>
    <property type="evidence" value="ECO:0007669"/>
    <property type="project" value="InterPro"/>
</dbReference>
<name>A0A2U2PC66_9SPHI</name>
<keyword evidence="5" id="KW-0560">Oxidoreductase</keyword>
<dbReference type="EMBL" id="QEAS01000019">
    <property type="protein sequence ID" value="PWG78943.1"/>
    <property type="molecule type" value="Genomic_DNA"/>
</dbReference>
<dbReference type="AlphaFoldDB" id="A0A2U2PC66"/>
<sequence length="595" mass="66569">MFERYRICITSLILIHVFIFCMYCKSTRPTAIEVKRSFDEDLALLQSVIDKKLLPSVRHSDEKAAKTAFLEARKQYKTIEYYIEYFFPATAVMLNGAPVDEIELGENMVENPTGFQVMEEILYSDPSAAGYTDLLNEVKKMQLNLKRIVRFNEQYEITDAQLFDAIRLEVFRITGLGITGFDTPSALQSLPEAAAALSGIAKVLAAYEQDEVPASVSKAIAYLERHTDFDGFDRLEFITEYLDPVSLHIDQARKKHRISATASGSALRDNTISLFQVNAFNLNKFVSNSTEFISREKVVLGKALFHDPVLSNSHDRSCASCHHPSKAFSDGLTKAAAVTKGTSLLRNTPTLNYAGLQRAFFYDLKAGSLEDQALDVVHHKEEMNGSLEQASRRINSAGTYRALFMAAFHDSQGKADAWRIQHALASYIRSLAPFNSRFDLYMRSDKSKLNAEEKRGFNLFMGKAKCATCHFTPVFNGTPPPLFNKSEAEVLGVPATPDPGMPEIDRDAGRYSLYHYPQYKHAFKTPTVRNITKTAPYMHNGVYQTLEEVLDFYNKGGGSGIGIKTDNQTLSGDKLNLTKQEMAAIIAFLGTLEDQ</sequence>
<comment type="caution">
    <text evidence="9">The sequence shown here is derived from an EMBL/GenBank/DDBJ whole genome shotgun (WGS) entry which is preliminary data.</text>
</comment>
<proteinExistence type="predicted"/>
<dbReference type="Gene3D" id="1.20.1420.20">
    <property type="entry name" value="M75 peptidase, HXXE motif"/>
    <property type="match status" value="1"/>
</dbReference>
<reference evidence="9 10" key="1">
    <citation type="submission" date="2018-04" db="EMBL/GenBank/DDBJ databases">
        <title>Pedobacter chongqingensis sp. nov., isolated from a rottenly hemp rope.</title>
        <authorList>
            <person name="Cai Y."/>
        </authorList>
    </citation>
    <scope>NUCLEOTIDE SEQUENCE [LARGE SCALE GENOMIC DNA]</scope>
    <source>
        <strain evidence="9 10">FJ4-8</strain>
    </source>
</reference>
<keyword evidence="3 7" id="KW-0479">Metal-binding</keyword>
<evidence type="ECO:0000256" key="4">
    <source>
        <dbReference type="ARBA" id="ARBA00022729"/>
    </source>
</evidence>
<evidence type="ECO:0000313" key="9">
    <source>
        <dbReference type="EMBL" id="PWG78943.1"/>
    </source>
</evidence>
<dbReference type="InterPro" id="IPR036909">
    <property type="entry name" value="Cyt_c-like_dom_sf"/>
</dbReference>
<dbReference type="GO" id="GO:0046872">
    <property type="term" value="F:metal ion binding"/>
    <property type="evidence" value="ECO:0007669"/>
    <property type="project" value="UniProtKB-KW"/>
</dbReference>
<dbReference type="InterPro" id="IPR051395">
    <property type="entry name" value="Cytochrome_c_Peroxidase/MauG"/>
</dbReference>
<accession>A0A2U2PC66</accession>
<dbReference type="InterPro" id="IPR009056">
    <property type="entry name" value="Cyt_c-like_dom"/>
</dbReference>
<dbReference type="GO" id="GO:0030313">
    <property type="term" value="C:cell envelope"/>
    <property type="evidence" value="ECO:0007669"/>
    <property type="project" value="UniProtKB-SubCell"/>
</dbReference>
<keyword evidence="4" id="KW-0732">Signal</keyword>
<evidence type="ECO:0000256" key="3">
    <source>
        <dbReference type="ARBA" id="ARBA00022723"/>
    </source>
</evidence>
<dbReference type="PANTHER" id="PTHR30600:SF10">
    <property type="entry name" value="BLL6722 PROTEIN"/>
    <property type="match status" value="1"/>
</dbReference>
<evidence type="ECO:0000256" key="6">
    <source>
        <dbReference type="ARBA" id="ARBA00023004"/>
    </source>
</evidence>
<evidence type="ECO:0000256" key="2">
    <source>
        <dbReference type="ARBA" id="ARBA00022617"/>
    </source>
</evidence>